<dbReference type="Proteomes" id="UP000473574">
    <property type="component" value="Unassembled WGS sequence"/>
</dbReference>
<sequence length="141" mass="16159">MANITTILTDPDQGLIPWLDTNLAGTYQRLQVRPWSFNGQDAKSGFRLLDFTSDDSLNQRMMTRVVRLGRIFEMSSNINATLEAGEFIEEMCALIHKAPDCRMYVQEINQISGSSFAQQNKDTGKWWMIVVAQFDLSYYYG</sequence>
<organism evidence="1 2">
    <name type="scientific">Adonisia turfae CCMR0082</name>
    <dbReference type="NCBI Taxonomy" id="2304604"/>
    <lineage>
        <taxon>Bacteria</taxon>
        <taxon>Bacillati</taxon>
        <taxon>Cyanobacteriota</taxon>
        <taxon>Adonisia</taxon>
        <taxon>Adonisia turfae</taxon>
    </lineage>
</organism>
<reference evidence="1 2" key="1">
    <citation type="journal article" date="2020" name="Microb. Ecol.">
        <title>Ecogenomics of the Marine Benthic Filamentous Cyanobacterium Adonisia.</title>
        <authorList>
            <person name="Walter J.M."/>
            <person name="Coutinho F.H."/>
            <person name="Leomil L."/>
            <person name="Hargreaves P.I."/>
            <person name="Campeao M.E."/>
            <person name="Vieira V.V."/>
            <person name="Silva B.S."/>
            <person name="Fistarol G.O."/>
            <person name="Salomon P.S."/>
            <person name="Sawabe T."/>
            <person name="Mino S."/>
            <person name="Hosokawa M."/>
            <person name="Miyashita H."/>
            <person name="Maruyama F."/>
            <person name="van Verk M.C."/>
            <person name="Dutilh B.E."/>
            <person name="Thompson C.C."/>
            <person name="Thompson F.L."/>
        </authorList>
    </citation>
    <scope>NUCLEOTIDE SEQUENCE [LARGE SCALE GENOMIC DNA]</scope>
    <source>
        <strain evidence="1 2">CCMR0082</strain>
    </source>
</reference>
<dbReference type="EMBL" id="QZCE01000001">
    <property type="protein sequence ID" value="NEZ62005.1"/>
    <property type="molecule type" value="Genomic_DNA"/>
</dbReference>
<gene>
    <name evidence="1" type="ORF">D0962_04315</name>
</gene>
<proteinExistence type="predicted"/>
<comment type="caution">
    <text evidence="1">The sequence shown here is derived from an EMBL/GenBank/DDBJ whole genome shotgun (WGS) entry which is preliminary data.</text>
</comment>
<protein>
    <submittedName>
        <fullName evidence="1">Uncharacterized protein</fullName>
    </submittedName>
</protein>
<accession>A0A6M0S0M9</accession>
<dbReference type="AlphaFoldDB" id="A0A6M0S0M9"/>
<name>A0A6M0S0M9_9CYAN</name>
<dbReference type="RefSeq" id="WP_163660114.1">
    <property type="nucleotide sequence ID" value="NZ_QZCE01000001.1"/>
</dbReference>
<evidence type="ECO:0000313" key="1">
    <source>
        <dbReference type="EMBL" id="NEZ62005.1"/>
    </source>
</evidence>
<evidence type="ECO:0000313" key="2">
    <source>
        <dbReference type="Proteomes" id="UP000473574"/>
    </source>
</evidence>